<organism evidence="1 2">
    <name type="scientific">Leptospira hartskeerlii</name>
    <dbReference type="NCBI Taxonomy" id="2023177"/>
    <lineage>
        <taxon>Bacteria</taxon>
        <taxon>Pseudomonadati</taxon>
        <taxon>Spirochaetota</taxon>
        <taxon>Spirochaetia</taxon>
        <taxon>Leptospirales</taxon>
        <taxon>Leptospiraceae</taxon>
        <taxon>Leptospira</taxon>
    </lineage>
</organism>
<protein>
    <submittedName>
        <fullName evidence="1">Uncharacterized protein</fullName>
    </submittedName>
</protein>
<reference evidence="1 2" key="1">
    <citation type="submission" date="2017-07" db="EMBL/GenBank/DDBJ databases">
        <title>Leptospira spp. isolated from tropical soils.</title>
        <authorList>
            <person name="Thibeaux R."/>
            <person name="Iraola G."/>
            <person name="Ferres I."/>
            <person name="Bierque E."/>
            <person name="Girault D."/>
            <person name="Soupe-Gilbert M.-E."/>
            <person name="Picardeau M."/>
            <person name="Goarant C."/>
        </authorList>
    </citation>
    <scope>NUCLEOTIDE SEQUENCE [LARGE SCALE GENOMIC DNA]</scope>
    <source>
        <strain evidence="1 2">MCA1-C-A1</strain>
    </source>
</reference>
<accession>A0A2M9XCN3</accession>
<dbReference type="Proteomes" id="UP000232196">
    <property type="component" value="Unassembled WGS sequence"/>
</dbReference>
<dbReference type="EMBL" id="NPDN01000005">
    <property type="protein sequence ID" value="PJZ25455.1"/>
    <property type="molecule type" value="Genomic_DNA"/>
</dbReference>
<comment type="caution">
    <text evidence="1">The sequence shown here is derived from an EMBL/GenBank/DDBJ whole genome shotgun (WGS) entry which is preliminary data.</text>
</comment>
<gene>
    <name evidence="1" type="ORF">CH357_11100</name>
</gene>
<name>A0A2M9XCN3_9LEPT</name>
<evidence type="ECO:0000313" key="2">
    <source>
        <dbReference type="Proteomes" id="UP000232196"/>
    </source>
</evidence>
<dbReference type="OrthoDB" id="332353at2"/>
<sequence>MVNQNNILKVRIQRTIEKFFPIPTPLILYSFNPSIPFLQSYSRESIVYSNRMETTEIGSTRLLNTKSGRQESKDRFI</sequence>
<proteinExistence type="predicted"/>
<keyword evidence="2" id="KW-1185">Reference proteome</keyword>
<evidence type="ECO:0000313" key="1">
    <source>
        <dbReference type="EMBL" id="PJZ25455.1"/>
    </source>
</evidence>
<dbReference type="AlphaFoldDB" id="A0A2M9XCN3"/>